<feature type="transmembrane region" description="Helical" evidence="6">
    <location>
        <begin position="69"/>
        <end position="94"/>
    </location>
</feature>
<dbReference type="Gene3D" id="3.30.450.20">
    <property type="entry name" value="PAS domain"/>
    <property type="match status" value="2"/>
</dbReference>
<evidence type="ECO:0000256" key="4">
    <source>
        <dbReference type="ARBA" id="ARBA00022989"/>
    </source>
</evidence>
<proteinExistence type="predicted"/>
<evidence type="ECO:0000313" key="9">
    <source>
        <dbReference type="EMBL" id="ODN70228.1"/>
    </source>
</evidence>
<dbReference type="NCBIfam" id="TIGR00254">
    <property type="entry name" value="GGDEF"/>
    <property type="match status" value="1"/>
</dbReference>
<reference evidence="9 10" key="1">
    <citation type="submission" date="2016-07" db="EMBL/GenBank/DDBJ databases">
        <title>Draft Genome Sequence of Methylobrevis pamukkalensis PK2.</title>
        <authorList>
            <person name="Vasilenko O.V."/>
            <person name="Doronina N.V."/>
            <person name="Shmareva M.N."/>
            <person name="Tarlachkov S.V."/>
            <person name="Mustakhimov I."/>
            <person name="Trotsenko Y.A."/>
        </authorList>
    </citation>
    <scope>NUCLEOTIDE SEQUENCE [LARGE SCALE GENOMIC DNA]</scope>
    <source>
        <strain evidence="9 10">PK2</strain>
    </source>
</reference>
<dbReference type="SMART" id="SM00267">
    <property type="entry name" value="GGDEF"/>
    <property type="match status" value="1"/>
</dbReference>
<evidence type="ECO:0000256" key="1">
    <source>
        <dbReference type="ARBA" id="ARBA00004651"/>
    </source>
</evidence>
<dbReference type="SMART" id="SM00086">
    <property type="entry name" value="PAC"/>
    <property type="match status" value="1"/>
</dbReference>
<dbReference type="CDD" id="cd01949">
    <property type="entry name" value="GGDEF"/>
    <property type="match status" value="1"/>
</dbReference>
<dbReference type="InterPro" id="IPR035965">
    <property type="entry name" value="PAS-like_dom_sf"/>
</dbReference>
<dbReference type="PROSITE" id="PS50113">
    <property type="entry name" value="PAC"/>
    <property type="match status" value="1"/>
</dbReference>
<keyword evidence="2" id="KW-1003">Cell membrane</keyword>
<dbReference type="Gene3D" id="1.10.1760.20">
    <property type="match status" value="1"/>
</dbReference>
<dbReference type="InterPro" id="IPR000014">
    <property type="entry name" value="PAS"/>
</dbReference>
<evidence type="ECO:0000313" key="10">
    <source>
        <dbReference type="Proteomes" id="UP000094622"/>
    </source>
</evidence>
<dbReference type="OrthoDB" id="9812260at2"/>
<dbReference type="EMBL" id="MCRJ01000057">
    <property type="protein sequence ID" value="ODN70228.1"/>
    <property type="molecule type" value="Genomic_DNA"/>
</dbReference>
<dbReference type="Pfam" id="PF08448">
    <property type="entry name" value="PAS_4"/>
    <property type="match status" value="1"/>
</dbReference>
<organism evidence="9 10">
    <name type="scientific">Methylobrevis pamukkalensis</name>
    <dbReference type="NCBI Taxonomy" id="1439726"/>
    <lineage>
        <taxon>Bacteria</taxon>
        <taxon>Pseudomonadati</taxon>
        <taxon>Pseudomonadota</taxon>
        <taxon>Alphaproteobacteria</taxon>
        <taxon>Hyphomicrobiales</taxon>
        <taxon>Pleomorphomonadaceae</taxon>
        <taxon>Methylobrevis</taxon>
    </lineage>
</organism>
<dbReference type="PANTHER" id="PTHR44757">
    <property type="entry name" value="DIGUANYLATE CYCLASE DGCP"/>
    <property type="match status" value="1"/>
</dbReference>
<dbReference type="InterPro" id="IPR013656">
    <property type="entry name" value="PAS_4"/>
</dbReference>
<dbReference type="InterPro" id="IPR000160">
    <property type="entry name" value="GGDEF_dom"/>
</dbReference>
<dbReference type="SMART" id="SM00091">
    <property type="entry name" value="PAS"/>
    <property type="match status" value="2"/>
</dbReference>
<dbReference type="AlphaFoldDB" id="A0A1E3H1L7"/>
<dbReference type="InterPro" id="IPR029787">
    <property type="entry name" value="Nucleotide_cyclase"/>
</dbReference>
<evidence type="ECO:0000256" key="6">
    <source>
        <dbReference type="SAM" id="Phobius"/>
    </source>
</evidence>
<dbReference type="Pfam" id="PF07694">
    <property type="entry name" value="5TM-5TMR_LYT"/>
    <property type="match status" value="1"/>
</dbReference>
<dbReference type="InterPro" id="IPR043128">
    <property type="entry name" value="Rev_trsase/Diguanyl_cyclase"/>
</dbReference>
<dbReference type="NCBIfam" id="TIGR00229">
    <property type="entry name" value="sensory_box"/>
    <property type="match status" value="1"/>
</dbReference>
<dbReference type="InterPro" id="IPR052155">
    <property type="entry name" value="Biofilm_reg_signaling"/>
</dbReference>
<feature type="domain" description="PAC" evidence="7">
    <location>
        <begin position="269"/>
        <end position="321"/>
    </location>
</feature>
<keyword evidence="3 6" id="KW-0812">Transmembrane</keyword>
<feature type="transmembrane region" description="Helical" evidence="6">
    <location>
        <begin position="101"/>
        <end position="122"/>
    </location>
</feature>
<dbReference type="InterPro" id="IPR011620">
    <property type="entry name" value="Sig_transdc_His_kinase_LytS_TM"/>
</dbReference>
<dbReference type="Pfam" id="PF12860">
    <property type="entry name" value="PAS_7"/>
    <property type="match status" value="1"/>
</dbReference>
<feature type="transmembrane region" description="Helical" evidence="6">
    <location>
        <begin position="38"/>
        <end position="57"/>
    </location>
</feature>
<dbReference type="CDD" id="cd00130">
    <property type="entry name" value="PAS"/>
    <property type="match status" value="1"/>
</dbReference>
<keyword evidence="10" id="KW-1185">Reference proteome</keyword>
<comment type="subcellular location">
    <subcellularLocation>
        <location evidence="1">Cell membrane</location>
        <topology evidence="1">Multi-pass membrane protein</topology>
    </subcellularLocation>
</comment>
<dbReference type="FunFam" id="3.30.70.270:FF:000001">
    <property type="entry name" value="Diguanylate cyclase domain protein"/>
    <property type="match status" value="1"/>
</dbReference>
<comment type="caution">
    <text evidence="9">The sequence shown here is derived from an EMBL/GenBank/DDBJ whole genome shotgun (WGS) entry which is preliminary data.</text>
</comment>
<evidence type="ECO:0000259" key="8">
    <source>
        <dbReference type="PROSITE" id="PS50887"/>
    </source>
</evidence>
<feature type="domain" description="GGDEF" evidence="8">
    <location>
        <begin position="487"/>
        <end position="623"/>
    </location>
</feature>
<dbReference type="InterPro" id="IPR001610">
    <property type="entry name" value="PAC"/>
</dbReference>
<dbReference type="SUPFAM" id="SSF55785">
    <property type="entry name" value="PYP-like sensor domain (PAS domain)"/>
    <property type="match status" value="2"/>
</dbReference>
<keyword evidence="5 6" id="KW-0472">Membrane</keyword>
<dbReference type="Proteomes" id="UP000094622">
    <property type="component" value="Unassembled WGS sequence"/>
</dbReference>
<dbReference type="GO" id="GO:0000155">
    <property type="term" value="F:phosphorelay sensor kinase activity"/>
    <property type="evidence" value="ECO:0007669"/>
    <property type="project" value="InterPro"/>
</dbReference>
<dbReference type="GO" id="GO:0071555">
    <property type="term" value="P:cell wall organization"/>
    <property type="evidence" value="ECO:0007669"/>
    <property type="project" value="InterPro"/>
</dbReference>
<evidence type="ECO:0000256" key="5">
    <source>
        <dbReference type="ARBA" id="ARBA00023136"/>
    </source>
</evidence>
<accession>A0A1E3H1L7</accession>
<evidence type="ECO:0000256" key="3">
    <source>
        <dbReference type="ARBA" id="ARBA00022692"/>
    </source>
</evidence>
<feature type="transmembrane region" description="Helical" evidence="6">
    <location>
        <begin position="159"/>
        <end position="183"/>
    </location>
</feature>
<protein>
    <submittedName>
        <fullName evidence="9">Phytochrome-like protein cph2</fullName>
    </submittedName>
</protein>
<dbReference type="SUPFAM" id="SSF55073">
    <property type="entry name" value="Nucleotide cyclase"/>
    <property type="match status" value="1"/>
</dbReference>
<dbReference type="Pfam" id="PF00990">
    <property type="entry name" value="GGDEF"/>
    <property type="match status" value="1"/>
</dbReference>
<dbReference type="InterPro" id="IPR000700">
    <property type="entry name" value="PAS-assoc_C"/>
</dbReference>
<sequence length="633" mass="68143">MDTFWLGLFADIGLMAILLAAWSHLGDRLEGQRASARVPVFGLLMAFGACCLMSFPIRADDGIYIDLRSVPLAIAAFWGGPVAGAIAGGAALVYRVHLGGVGMPAGLLSITLVSLAATAVWWKVRLRGPRLPDILLVSLTVAVVPLASFPLLPSDVWRGLLVGLGLPSSMLICLSMLVFSLALDQDRRRREAHRDADVFRSIIEAMPDCINAKDLQGRFVAANPATAKLMKAASPRVLIGRTDFDFYPADLAEAFRADEERTLSIGAPLTMEQRYLRPDGSEGWLITLKAPMRDAAGDLAGLITHNRDITEWKALHAELAESRARLSDALAHMADALVMFDRDGRIVFSNDRYRDLFPKTGDFRIPGTSLRQILAAAVARGEEEVASGNVEAWIAGTIASLAVEGKRTVRLGDGRWLEARTRPLSDGGALVVFSDVTAAKSAEEALLSLNHHLEALARTDGLTGLLNRRAFDLTLDKELARAQRNGSDATLLLIDIDRFKAFNDRYGHPAGDRCLRAVSQCLQGTLYRPGDIAARYGGEELAAILPDTDAEGGAHIAEAFRQSVRALDVEHLGSEHGRVTVSIGVATIRRVAGSTSGDLVAAADTALYAAKASGRDRFVLHGRDLVPPARRAS</sequence>
<name>A0A1E3H1L7_9HYPH</name>
<dbReference type="RefSeq" id="WP_069307051.1">
    <property type="nucleotide sequence ID" value="NZ_MCRJ01000057.1"/>
</dbReference>
<dbReference type="GO" id="GO:0005886">
    <property type="term" value="C:plasma membrane"/>
    <property type="evidence" value="ECO:0007669"/>
    <property type="project" value="UniProtKB-SubCell"/>
</dbReference>
<dbReference type="Gene3D" id="3.30.70.270">
    <property type="match status" value="1"/>
</dbReference>
<feature type="transmembrane region" description="Helical" evidence="6">
    <location>
        <begin position="134"/>
        <end position="152"/>
    </location>
</feature>
<evidence type="ECO:0000256" key="2">
    <source>
        <dbReference type="ARBA" id="ARBA00022475"/>
    </source>
</evidence>
<gene>
    <name evidence="9" type="primary">cph2_4</name>
    <name evidence="9" type="ORF">A6302_02438</name>
</gene>
<evidence type="ECO:0000259" key="7">
    <source>
        <dbReference type="PROSITE" id="PS50113"/>
    </source>
</evidence>
<dbReference type="PANTHER" id="PTHR44757:SF2">
    <property type="entry name" value="BIOFILM ARCHITECTURE MAINTENANCE PROTEIN MBAA"/>
    <property type="match status" value="1"/>
</dbReference>
<feature type="transmembrane region" description="Helical" evidence="6">
    <location>
        <begin position="6"/>
        <end position="26"/>
    </location>
</feature>
<dbReference type="PROSITE" id="PS50887">
    <property type="entry name" value="GGDEF"/>
    <property type="match status" value="1"/>
</dbReference>
<keyword evidence="4 6" id="KW-1133">Transmembrane helix</keyword>